<dbReference type="InterPro" id="IPR000719">
    <property type="entry name" value="Prot_kinase_dom"/>
</dbReference>
<name>A0A7W3R6T5_9ACTN</name>
<keyword evidence="2" id="KW-0723">Serine/threonine-protein kinase</keyword>
<evidence type="ECO:0000256" key="7">
    <source>
        <dbReference type="PROSITE-ProRule" id="PRU10141"/>
    </source>
</evidence>
<dbReference type="PROSITE" id="PS00107">
    <property type="entry name" value="PROTEIN_KINASE_ATP"/>
    <property type="match status" value="1"/>
</dbReference>
<dbReference type="PROSITE" id="PS50011">
    <property type="entry name" value="PROTEIN_KINASE_DOM"/>
    <property type="match status" value="1"/>
</dbReference>
<dbReference type="InterPro" id="IPR008271">
    <property type="entry name" value="Ser/Thr_kinase_AS"/>
</dbReference>
<organism evidence="9 10">
    <name type="scientific">Thermomonospora cellulosilytica</name>
    <dbReference type="NCBI Taxonomy" id="1411118"/>
    <lineage>
        <taxon>Bacteria</taxon>
        <taxon>Bacillati</taxon>
        <taxon>Actinomycetota</taxon>
        <taxon>Actinomycetes</taxon>
        <taxon>Streptosporangiales</taxon>
        <taxon>Thermomonosporaceae</taxon>
        <taxon>Thermomonospora</taxon>
    </lineage>
</organism>
<dbReference type="GO" id="GO:0004674">
    <property type="term" value="F:protein serine/threonine kinase activity"/>
    <property type="evidence" value="ECO:0007669"/>
    <property type="project" value="UniProtKB-KW"/>
</dbReference>
<dbReference type="Pfam" id="PF00069">
    <property type="entry name" value="Pkinase"/>
    <property type="match status" value="1"/>
</dbReference>
<dbReference type="AlphaFoldDB" id="A0A7W3R6T5"/>
<feature type="binding site" evidence="7">
    <location>
        <position position="42"/>
    </location>
    <ligand>
        <name>ATP</name>
        <dbReference type="ChEBI" id="CHEBI:30616"/>
    </ligand>
</feature>
<sequence>MRVEAGEPLAGRYRLLSVIGKGGMGTVWRAYDEILDRDVAVKETVLPEGMTRSERHAICRRILAEARATAALRHPGVVTVYDVLDQDGRPWIVMELLRARSLHEVLARDGPLPSQRAAEIGRAVLGVLRAAHAKGILHRDVKPGNVMIADDGRVLLTDFGLAVHMLNGRTTVDTMVAGIEGSPAYLAPEQVLGAPGGAASDLWSLGVTLYAAVEGSSPFHRSHALATMVAVLLGEYPPPWNAGPALRTLIDGLLRQDPAARLGADEVDLLLEEAAERPDDTWRPERPWWGTGRSLLSRRPRVTALVAVTGLAATVMVVGASTARRHADGGTAVLSAQGVSRTVAHRGPDGYTVRVPATWRRVEGDDGVHWTDAATGRHLRIRPVRGDALAGLRQAEHAALAAGTYPGYRRIRLEAVPELADGAAEWEFTTGDRRVLRCRMAGYEFLFTAPENRWTPAQRVFDAALRTFRIEGS</sequence>
<dbReference type="PROSITE" id="PS00108">
    <property type="entry name" value="PROTEIN_KINASE_ST"/>
    <property type="match status" value="1"/>
</dbReference>
<evidence type="ECO:0000256" key="6">
    <source>
        <dbReference type="ARBA" id="ARBA00022840"/>
    </source>
</evidence>
<dbReference type="EC" id="2.7.11.1" evidence="1"/>
<evidence type="ECO:0000313" key="10">
    <source>
        <dbReference type="Proteomes" id="UP000539313"/>
    </source>
</evidence>
<keyword evidence="6 7" id="KW-0067">ATP-binding</keyword>
<dbReference type="Gene3D" id="3.30.200.20">
    <property type="entry name" value="Phosphorylase Kinase, domain 1"/>
    <property type="match status" value="1"/>
</dbReference>
<feature type="domain" description="Protein kinase" evidence="8">
    <location>
        <begin position="13"/>
        <end position="271"/>
    </location>
</feature>
<keyword evidence="10" id="KW-1185">Reference proteome</keyword>
<dbReference type="Gene3D" id="1.10.510.10">
    <property type="entry name" value="Transferase(Phosphotransferase) domain 1"/>
    <property type="match status" value="1"/>
</dbReference>
<dbReference type="RefSeq" id="WP_182703984.1">
    <property type="nucleotide sequence ID" value="NZ_JACJII010000001.1"/>
</dbReference>
<protein>
    <recommendedName>
        <fullName evidence="1">non-specific serine/threonine protein kinase</fullName>
        <ecNumber evidence="1">2.7.11.1</ecNumber>
    </recommendedName>
</protein>
<dbReference type="SUPFAM" id="SSF56112">
    <property type="entry name" value="Protein kinase-like (PK-like)"/>
    <property type="match status" value="1"/>
</dbReference>
<comment type="caution">
    <text evidence="9">The sequence shown here is derived from an EMBL/GenBank/DDBJ whole genome shotgun (WGS) entry which is preliminary data.</text>
</comment>
<dbReference type="PANTHER" id="PTHR43289">
    <property type="entry name" value="MITOGEN-ACTIVATED PROTEIN KINASE KINASE KINASE 20-RELATED"/>
    <property type="match status" value="1"/>
</dbReference>
<evidence type="ECO:0000256" key="5">
    <source>
        <dbReference type="ARBA" id="ARBA00022777"/>
    </source>
</evidence>
<dbReference type="InterPro" id="IPR017441">
    <property type="entry name" value="Protein_kinase_ATP_BS"/>
</dbReference>
<dbReference type="EMBL" id="JACJII010000001">
    <property type="protein sequence ID" value="MBA9001784.1"/>
    <property type="molecule type" value="Genomic_DNA"/>
</dbReference>
<dbReference type="InterPro" id="IPR011009">
    <property type="entry name" value="Kinase-like_dom_sf"/>
</dbReference>
<dbReference type="PANTHER" id="PTHR43289:SF6">
    <property type="entry name" value="SERINE_THREONINE-PROTEIN KINASE NEKL-3"/>
    <property type="match status" value="1"/>
</dbReference>
<evidence type="ECO:0000256" key="3">
    <source>
        <dbReference type="ARBA" id="ARBA00022679"/>
    </source>
</evidence>
<dbReference type="CDD" id="cd14014">
    <property type="entry name" value="STKc_PknB_like"/>
    <property type="match status" value="1"/>
</dbReference>
<keyword evidence="4 7" id="KW-0547">Nucleotide-binding</keyword>
<keyword evidence="3 9" id="KW-0808">Transferase</keyword>
<dbReference type="Proteomes" id="UP000539313">
    <property type="component" value="Unassembled WGS sequence"/>
</dbReference>
<evidence type="ECO:0000256" key="4">
    <source>
        <dbReference type="ARBA" id="ARBA00022741"/>
    </source>
</evidence>
<evidence type="ECO:0000313" key="9">
    <source>
        <dbReference type="EMBL" id="MBA9001784.1"/>
    </source>
</evidence>
<evidence type="ECO:0000256" key="1">
    <source>
        <dbReference type="ARBA" id="ARBA00012513"/>
    </source>
</evidence>
<gene>
    <name evidence="9" type="ORF">HNR21_000666</name>
</gene>
<reference evidence="9 10" key="1">
    <citation type="submission" date="2020-08" db="EMBL/GenBank/DDBJ databases">
        <title>Sequencing the genomes of 1000 actinobacteria strains.</title>
        <authorList>
            <person name="Klenk H.-P."/>
        </authorList>
    </citation>
    <scope>NUCLEOTIDE SEQUENCE [LARGE SCALE GENOMIC DNA]</scope>
    <source>
        <strain evidence="9 10">DSM 45823</strain>
    </source>
</reference>
<dbReference type="GO" id="GO:0005524">
    <property type="term" value="F:ATP binding"/>
    <property type="evidence" value="ECO:0007669"/>
    <property type="project" value="UniProtKB-UniRule"/>
</dbReference>
<proteinExistence type="predicted"/>
<evidence type="ECO:0000256" key="2">
    <source>
        <dbReference type="ARBA" id="ARBA00022527"/>
    </source>
</evidence>
<accession>A0A7W3R6T5</accession>
<keyword evidence="5" id="KW-0418">Kinase</keyword>
<dbReference type="SMART" id="SM00220">
    <property type="entry name" value="S_TKc"/>
    <property type="match status" value="1"/>
</dbReference>
<evidence type="ECO:0000259" key="8">
    <source>
        <dbReference type="PROSITE" id="PS50011"/>
    </source>
</evidence>